<reference evidence="2" key="1">
    <citation type="submission" date="2020-06" db="EMBL/GenBank/DDBJ databases">
        <authorList>
            <person name="Li T."/>
            <person name="Hu X."/>
            <person name="Zhang T."/>
            <person name="Song X."/>
            <person name="Zhang H."/>
            <person name="Dai N."/>
            <person name="Sheng W."/>
            <person name="Hou X."/>
            <person name="Wei L."/>
        </authorList>
    </citation>
    <scope>NUCLEOTIDE SEQUENCE</scope>
    <source>
        <strain evidence="2">KEN1</strain>
        <tissue evidence="2">Leaf</tissue>
    </source>
</reference>
<feature type="region of interest" description="Disordered" evidence="1">
    <location>
        <begin position="49"/>
        <end position="92"/>
    </location>
</feature>
<reference evidence="2" key="2">
    <citation type="journal article" date="2024" name="Plant">
        <title>Genomic evolution and insights into agronomic trait innovations of Sesamum species.</title>
        <authorList>
            <person name="Miao H."/>
            <person name="Wang L."/>
            <person name="Qu L."/>
            <person name="Liu H."/>
            <person name="Sun Y."/>
            <person name="Le M."/>
            <person name="Wang Q."/>
            <person name="Wei S."/>
            <person name="Zheng Y."/>
            <person name="Lin W."/>
            <person name="Duan Y."/>
            <person name="Cao H."/>
            <person name="Xiong S."/>
            <person name="Wang X."/>
            <person name="Wei L."/>
            <person name="Li C."/>
            <person name="Ma Q."/>
            <person name="Ju M."/>
            <person name="Zhao R."/>
            <person name="Li G."/>
            <person name="Mu C."/>
            <person name="Tian Q."/>
            <person name="Mei H."/>
            <person name="Zhang T."/>
            <person name="Gao T."/>
            <person name="Zhang H."/>
        </authorList>
    </citation>
    <scope>NUCLEOTIDE SEQUENCE</scope>
    <source>
        <strain evidence="2">KEN1</strain>
    </source>
</reference>
<proteinExistence type="predicted"/>
<evidence type="ECO:0000313" key="2">
    <source>
        <dbReference type="EMBL" id="KAL0451411.1"/>
    </source>
</evidence>
<feature type="compositionally biased region" description="Acidic residues" evidence="1">
    <location>
        <begin position="58"/>
        <end position="68"/>
    </location>
</feature>
<evidence type="ECO:0000256" key="1">
    <source>
        <dbReference type="SAM" id="MobiDB-lite"/>
    </source>
</evidence>
<name>A0AAW2XEE9_9LAMI</name>
<comment type="caution">
    <text evidence="2">The sequence shown here is derived from an EMBL/GenBank/DDBJ whole genome shotgun (WGS) entry which is preliminary data.</text>
</comment>
<accession>A0AAW2XEE9</accession>
<gene>
    <name evidence="2" type="ORF">Slati_1119200</name>
</gene>
<dbReference type="AlphaFoldDB" id="A0AAW2XEE9"/>
<feature type="region of interest" description="Disordered" evidence="1">
    <location>
        <begin position="1"/>
        <end position="34"/>
    </location>
</feature>
<sequence length="92" mass="10284">MSSTDESIRYVGENLGEDPSEVTSKRFGSNPPSYVGGRRWVLRQAAHRLLDESSKEEEGGDEEEEDSSPGEIDPVHREDRVLLGTRGSRPLR</sequence>
<protein>
    <submittedName>
        <fullName evidence="2">Uncharacterized protein</fullName>
    </submittedName>
</protein>
<organism evidence="2">
    <name type="scientific">Sesamum latifolium</name>
    <dbReference type="NCBI Taxonomy" id="2727402"/>
    <lineage>
        <taxon>Eukaryota</taxon>
        <taxon>Viridiplantae</taxon>
        <taxon>Streptophyta</taxon>
        <taxon>Embryophyta</taxon>
        <taxon>Tracheophyta</taxon>
        <taxon>Spermatophyta</taxon>
        <taxon>Magnoliopsida</taxon>
        <taxon>eudicotyledons</taxon>
        <taxon>Gunneridae</taxon>
        <taxon>Pentapetalae</taxon>
        <taxon>asterids</taxon>
        <taxon>lamiids</taxon>
        <taxon>Lamiales</taxon>
        <taxon>Pedaliaceae</taxon>
        <taxon>Sesamum</taxon>
    </lineage>
</organism>
<dbReference type="EMBL" id="JACGWN010000004">
    <property type="protein sequence ID" value="KAL0451411.1"/>
    <property type="molecule type" value="Genomic_DNA"/>
</dbReference>